<gene>
    <name evidence="2" type="ORF">PDIGIT_LOCUS12291</name>
</gene>
<comment type="caution">
    <text evidence="2">The sequence shown here is derived from an EMBL/GenBank/DDBJ whole genome shotgun (WGS) entry which is preliminary data.</text>
</comment>
<organism evidence="2 3">
    <name type="scientific">Periconia digitata</name>
    <dbReference type="NCBI Taxonomy" id="1303443"/>
    <lineage>
        <taxon>Eukaryota</taxon>
        <taxon>Fungi</taxon>
        <taxon>Dikarya</taxon>
        <taxon>Ascomycota</taxon>
        <taxon>Pezizomycotina</taxon>
        <taxon>Dothideomycetes</taxon>
        <taxon>Pleosporomycetidae</taxon>
        <taxon>Pleosporales</taxon>
        <taxon>Massarineae</taxon>
        <taxon>Periconiaceae</taxon>
        <taxon>Periconia</taxon>
    </lineage>
</organism>
<dbReference type="EMBL" id="CAOQHR010000009">
    <property type="protein sequence ID" value="CAI6339144.1"/>
    <property type="molecule type" value="Genomic_DNA"/>
</dbReference>
<sequence>MKSSICLPITCRTFSRSCIPSSAVSPCVTESGPGQVEKHIVTSSTSPIIHPAPLPLSSPFSNVWMSPSSLRNSTSSMTTVYSSTRKMSRVVRKSDTALPAHCSTFFSLSSFFISLFMSSPPSSSSSPAGSTTVKRARKGRAKPRFKRNAYTASTPTISSANVPPAASPEILCLISHPPLRSRR</sequence>
<keyword evidence="3" id="KW-1185">Reference proteome</keyword>
<dbReference type="AlphaFoldDB" id="A0A9W4UNW5"/>
<evidence type="ECO:0000313" key="3">
    <source>
        <dbReference type="Proteomes" id="UP001152607"/>
    </source>
</evidence>
<feature type="compositionally biased region" description="Polar residues" evidence="1">
    <location>
        <begin position="150"/>
        <end position="161"/>
    </location>
</feature>
<name>A0A9W4UNW5_9PLEO</name>
<feature type="compositionally biased region" description="Basic residues" evidence="1">
    <location>
        <begin position="134"/>
        <end position="147"/>
    </location>
</feature>
<proteinExistence type="predicted"/>
<evidence type="ECO:0000256" key="1">
    <source>
        <dbReference type="SAM" id="MobiDB-lite"/>
    </source>
</evidence>
<reference evidence="2" key="1">
    <citation type="submission" date="2023-01" db="EMBL/GenBank/DDBJ databases">
        <authorList>
            <person name="Van Ghelder C."/>
            <person name="Rancurel C."/>
        </authorList>
    </citation>
    <scope>NUCLEOTIDE SEQUENCE</scope>
    <source>
        <strain evidence="2">CNCM I-4278</strain>
    </source>
</reference>
<dbReference type="Proteomes" id="UP001152607">
    <property type="component" value="Unassembled WGS sequence"/>
</dbReference>
<feature type="region of interest" description="Disordered" evidence="1">
    <location>
        <begin position="120"/>
        <end position="164"/>
    </location>
</feature>
<evidence type="ECO:0000313" key="2">
    <source>
        <dbReference type="EMBL" id="CAI6339144.1"/>
    </source>
</evidence>
<accession>A0A9W4UNW5</accession>
<protein>
    <submittedName>
        <fullName evidence="2">Uncharacterized protein</fullName>
    </submittedName>
</protein>